<dbReference type="InterPro" id="IPR050815">
    <property type="entry name" value="TF_fung"/>
</dbReference>
<dbReference type="CDD" id="cd12148">
    <property type="entry name" value="fungal_TF_MHR"/>
    <property type="match status" value="1"/>
</dbReference>
<dbReference type="PANTHER" id="PTHR47338:SF5">
    <property type="entry name" value="ZN(II)2CYS6 TRANSCRIPTION FACTOR (EUROFUNG)"/>
    <property type="match status" value="1"/>
</dbReference>
<evidence type="ECO:0000256" key="6">
    <source>
        <dbReference type="SAM" id="MobiDB-lite"/>
    </source>
</evidence>
<keyword evidence="5" id="KW-0539">Nucleus</keyword>
<keyword evidence="3" id="KW-0805">Transcription regulation</keyword>
<gene>
    <name evidence="7" type="ORF">CORC01_12499</name>
</gene>
<feature type="region of interest" description="Disordered" evidence="6">
    <location>
        <begin position="1"/>
        <end position="27"/>
    </location>
</feature>
<accession>A0A1G4ASW4</accession>
<dbReference type="EMBL" id="MJBS01000155">
    <property type="protein sequence ID" value="OHE92205.1"/>
    <property type="molecule type" value="Genomic_DNA"/>
</dbReference>
<dbReference type="STRING" id="1209926.A0A1G4ASW4"/>
<evidence type="ECO:0000256" key="4">
    <source>
        <dbReference type="ARBA" id="ARBA00023163"/>
    </source>
</evidence>
<organism evidence="7 8">
    <name type="scientific">Colletotrichum orchidophilum</name>
    <dbReference type="NCBI Taxonomy" id="1209926"/>
    <lineage>
        <taxon>Eukaryota</taxon>
        <taxon>Fungi</taxon>
        <taxon>Dikarya</taxon>
        <taxon>Ascomycota</taxon>
        <taxon>Pezizomycotina</taxon>
        <taxon>Sordariomycetes</taxon>
        <taxon>Hypocreomycetidae</taxon>
        <taxon>Glomerellales</taxon>
        <taxon>Glomerellaceae</taxon>
        <taxon>Colletotrichum</taxon>
    </lineage>
</organism>
<evidence type="ECO:0000256" key="2">
    <source>
        <dbReference type="ARBA" id="ARBA00022723"/>
    </source>
</evidence>
<dbReference type="RefSeq" id="XP_022469375.1">
    <property type="nucleotide sequence ID" value="XM_022624119.1"/>
</dbReference>
<dbReference type="AlphaFoldDB" id="A0A1G4ASW4"/>
<feature type="compositionally biased region" description="Low complexity" evidence="6">
    <location>
        <begin position="1"/>
        <end position="16"/>
    </location>
</feature>
<evidence type="ECO:0000256" key="3">
    <source>
        <dbReference type="ARBA" id="ARBA00023015"/>
    </source>
</evidence>
<dbReference type="GeneID" id="34565629"/>
<dbReference type="PANTHER" id="PTHR47338">
    <property type="entry name" value="ZN(II)2CYS6 TRANSCRIPTION FACTOR (EUROFUNG)-RELATED"/>
    <property type="match status" value="1"/>
</dbReference>
<name>A0A1G4ASW4_9PEZI</name>
<comment type="caution">
    <text evidence="7">The sequence shown here is derived from an EMBL/GenBank/DDBJ whole genome shotgun (WGS) entry which is preliminary data.</text>
</comment>
<evidence type="ECO:0000256" key="5">
    <source>
        <dbReference type="ARBA" id="ARBA00023242"/>
    </source>
</evidence>
<evidence type="ECO:0008006" key="9">
    <source>
        <dbReference type="Google" id="ProtNLM"/>
    </source>
</evidence>
<dbReference type="GO" id="GO:0046872">
    <property type="term" value="F:metal ion binding"/>
    <property type="evidence" value="ECO:0007669"/>
    <property type="project" value="UniProtKB-KW"/>
</dbReference>
<protein>
    <recommendedName>
        <fullName evidence="9">Transcription factor domain-containing protein</fullName>
    </recommendedName>
</protein>
<keyword evidence="2" id="KW-0479">Metal-binding</keyword>
<evidence type="ECO:0000313" key="8">
    <source>
        <dbReference type="Proteomes" id="UP000176998"/>
    </source>
</evidence>
<sequence>MTSESPQTPTTHHPTPGNDGLSPLESDEGKLRVCDHCRMFVPRRRNVRDHVASLRDFDVFDCRPTASINIVDSEQVIWTFQRMYKETQALDQRWVGLFVRERSAKANRPLDNLPQRLAFYGDLTESTRLNLYFIHIQPNYPLFESCPDRRPGERLDMSPRLKMALFAVSSRFVAPGFLTWSPGDFAQRAKSLFNDSDLSVDELKASFLLCFHAMSDSLTWATVTEATKITRMADLYYKLHLGGKRNESDTAFYLGSDGAACRDGVTARQGGDAGDLGSKMKEWNRVWWCIYRLDACCCATTTSPNPISTRLEEEIRFPFLPNTESLYQPALDSERHQDVFQPDSLSRSKHPKHWQTMRAIFSQPSCRNQNLYLGVCSFVRSVTDLRCLVKSSRGRGLEDRLRELESDSAATAFALPLWYFQPVRNLVIAETEEDHASRLKNLLVWSCTNLLLAICAADMSSSRSSGAAASDLPAHWRSILDKANDATDIIRKWKPAYVDVVDPMCSYIVLLVGSILSFERELSSEKALYSSQLDLLELFLEQIGTRWPIANRLAKSLQSIQVKLISEKPTIETALTYVSQLTNPFNGQPVHPALKGEASGASTLESMAARDVRTGDYAMTSVYDEGYRRYSDLDHVDFTSLEGVLGGMDPMDMLLQVGCGTEVPR</sequence>
<dbReference type="GO" id="GO:0000981">
    <property type="term" value="F:DNA-binding transcription factor activity, RNA polymerase II-specific"/>
    <property type="evidence" value="ECO:0007669"/>
    <property type="project" value="InterPro"/>
</dbReference>
<dbReference type="Proteomes" id="UP000176998">
    <property type="component" value="Unassembled WGS sequence"/>
</dbReference>
<comment type="subcellular location">
    <subcellularLocation>
        <location evidence="1">Nucleus</location>
    </subcellularLocation>
</comment>
<evidence type="ECO:0000313" key="7">
    <source>
        <dbReference type="EMBL" id="OHE92205.1"/>
    </source>
</evidence>
<reference evidence="7 8" key="1">
    <citation type="submission" date="2016-09" db="EMBL/GenBank/DDBJ databases">
        <authorList>
            <person name="Capua I."/>
            <person name="De Benedictis P."/>
            <person name="Joannis T."/>
            <person name="Lombin L.H."/>
            <person name="Cattoli G."/>
        </authorList>
    </citation>
    <scope>NUCLEOTIDE SEQUENCE [LARGE SCALE GENOMIC DNA]</scope>
    <source>
        <strain evidence="7 8">IMI 309357</strain>
    </source>
</reference>
<dbReference type="GO" id="GO:0005634">
    <property type="term" value="C:nucleus"/>
    <property type="evidence" value="ECO:0007669"/>
    <property type="project" value="UniProtKB-SubCell"/>
</dbReference>
<keyword evidence="4" id="KW-0804">Transcription</keyword>
<keyword evidence="8" id="KW-1185">Reference proteome</keyword>
<dbReference type="OrthoDB" id="3362851at2759"/>
<proteinExistence type="predicted"/>
<evidence type="ECO:0000256" key="1">
    <source>
        <dbReference type="ARBA" id="ARBA00004123"/>
    </source>
</evidence>